<evidence type="ECO:0000256" key="2">
    <source>
        <dbReference type="SAM" id="Phobius"/>
    </source>
</evidence>
<keyword evidence="5" id="KW-1185">Reference proteome</keyword>
<reference evidence="4 5" key="1">
    <citation type="journal article" date="2015" name="Genome Announc.">
        <title>Expanding the biotechnology potential of lactobacilli through comparative genomics of 213 strains and associated genera.</title>
        <authorList>
            <person name="Sun Z."/>
            <person name="Harris H.M."/>
            <person name="McCann A."/>
            <person name="Guo C."/>
            <person name="Argimon S."/>
            <person name="Zhang W."/>
            <person name="Yang X."/>
            <person name="Jeffery I.B."/>
            <person name="Cooney J.C."/>
            <person name="Kagawa T.F."/>
            <person name="Liu W."/>
            <person name="Song Y."/>
            <person name="Salvetti E."/>
            <person name="Wrobel A."/>
            <person name="Rasinkangas P."/>
            <person name="Parkhill J."/>
            <person name="Rea M.C."/>
            <person name="O'Sullivan O."/>
            <person name="Ritari J."/>
            <person name="Douillard F.P."/>
            <person name="Paul Ross R."/>
            <person name="Yang R."/>
            <person name="Briner A.E."/>
            <person name="Felis G.E."/>
            <person name="de Vos W.M."/>
            <person name="Barrangou R."/>
            <person name="Klaenhammer T.R."/>
            <person name="Caufield P.W."/>
            <person name="Cui Y."/>
            <person name="Zhang H."/>
            <person name="O'Toole P.W."/>
        </authorList>
    </citation>
    <scope>NUCLEOTIDE SEQUENCE [LARGE SCALE GENOMIC DNA]</scope>
    <source>
        <strain evidence="4 5">DSM 23037</strain>
    </source>
</reference>
<feature type="region of interest" description="Disordered" evidence="1">
    <location>
        <begin position="36"/>
        <end position="82"/>
    </location>
</feature>
<feature type="transmembrane region" description="Helical" evidence="2">
    <location>
        <begin position="12"/>
        <end position="31"/>
    </location>
</feature>
<dbReference type="EMBL" id="AYZL01000010">
    <property type="protein sequence ID" value="KRN04493.1"/>
    <property type="molecule type" value="Genomic_DNA"/>
</dbReference>
<dbReference type="Proteomes" id="UP000051378">
    <property type="component" value="Unassembled WGS sequence"/>
</dbReference>
<gene>
    <name evidence="4" type="ORF">FC86_GL000170</name>
</gene>
<dbReference type="OrthoDB" id="9783680at2"/>
<dbReference type="InterPro" id="IPR044927">
    <property type="entry name" value="Endonuclea_NS_2"/>
</dbReference>
<dbReference type="PATRIC" id="fig|1423744.4.peg.174"/>
<dbReference type="Pfam" id="PF13930">
    <property type="entry name" value="Endonuclea_NS_2"/>
    <property type="match status" value="1"/>
</dbReference>
<keyword evidence="2" id="KW-1133">Transmembrane helix</keyword>
<evidence type="ECO:0000256" key="1">
    <source>
        <dbReference type="SAM" id="MobiDB-lite"/>
    </source>
</evidence>
<keyword evidence="2" id="KW-0472">Membrane</keyword>
<protein>
    <submittedName>
        <fullName evidence="4">DNA-entry nuclease</fullName>
    </submittedName>
</protein>
<sequence length="277" mass="31563">MLYVIMKNQNQQKVLVTVIVAVLIIFFAFFGTNKDKNQNQQNQQNSSLQSSSKQSSSKQSSSSSSESQNANSQYQTQQSASTTQKAQELAQLSYNGTQIIAVDDNNPGFTADELGQKPFQYYAPLDNLKRATYATAMLHKSLMPTEQRERLTVNPTGYINKRITINGKEGWLYNRAHLIGYQFTGQNNNLNNLMTGTRSLNDPGMTFYENKMAQYLRSTGHHILYYVQPVYRGDEKVARGMWMRAESVEDKEIQFNIYIFNVQEGYTIDYQTGALKN</sequence>
<name>A0A0R2DW72_9LACO</name>
<evidence type="ECO:0000259" key="3">
    <source>
        <dbReference type="Pfam" id="PF13930"/>
    </source>
</evidence>
<keyword evidence="2" id="KW-0812">Transmembrane</keyword>
<accession>A0A0R2DW72</accession>
<proteinExistence type="predicted"/>
<dbReference type="AlphaFoldDB" id="A0A0R2DW72"/>
<dbReference type="InterPro" id="IPR044929">
    <property type="entry name" value="DNA/RNA_non-sp_Endonuclease_sf"/>
</dbReference>
<feature type="compositionally biased region" description="Low complexity" evidence="1">
    <location>
        <begin position="38"/>
        <end position="82"/>
    </location>
</feature>
<evidence type="ECO:0000313" key="5">
    <source>
        <dbReference type="Proteomes" id="UP000051378"/>
    </source>
</evidence>
<dbReference type="STRING" id="1423744.FC86_GL000170"/>
<feature type="domain" description="Type VII secretion system protein EssD-like" evidence="3">
    <location>
        <begin position="121"/>
        <end position="247"/>
    </location>
</feature>
<dbReference type="Gene3D" id="3.40.570.10">
    <property type="entry name" value="Extracellular Endonuclease, subunit A"/>
    <property type="match status" value="1"/>
</dbReference>
<evidence type="ECO:0000313" key="4">
    <source>
        <dbReference type="EMBL" id="KRN04493.1"/>
    </source>
</evidence>
<comment type="caution">
    <text evidence="4">The sequence shown here is derived from an EMBL/GenBank/DDBJ whole genome shotgun (WGS) entry which is preliminary data.</text>
</comment>
<organism evidence="4 5">
    <name type="scientific">Holzapfeliella floricola DSM 23037 = JCM 16512</name>
    <dbReference type="NCBI Taxonomy" id="1423744"/>
    <lineage>
        <taxon>Bacteria</taxon>
        <taxon>Bacillati</taxon>
        <taxon>Bacillota</taxon>
        <taxon>Bacilli</taxon>
        <taxon>Lactobacillales</taxon>
        <taxon>Lactobacillaceae</taxon>
        <taxon>Holzapfeliella</taxon>
    </lineage>
</organism>